<name>A0A0V0SFP1_9BILA</name>
<comment type="caution">
    <text evidence="1">The sequence shown here is derived from an EMBL/GenBank/DDBJ whole genome shotgun (WGS) entry which is preliminary data.</text>
</comment>
<evidence type="ECO:0000313" key="1">
    <source>
        <dbReference type="EMBL" id="KRX25544.1"/>
    </source>
</evidence>
<gene>
    <name evidence="1" type="ORF">T07_2869</name>
</gene>
<dbReference type="OrthoDB" id="5915437at2759"/>
<dbReference type="Proteomes" id="UP000054630">
    <property type="component" value="Unassembled WGS sequence"/>
</dbReference>
<sequence length="174" mass="20181">MYEHFCAWQVITVKYIKDKSQLQREKMLIKVILFIVCYIRSGNAVNKLLDFDTAVQDWVNENFISSLYYLFSKRISTVKMANLYSSEIILHLSNCSKSEMPLSMVRKANGCTELSKNDPDFQLRCVLLHIGFPHLTEIIDQPLHCYSATLTALQEIDDLDLSSSTLYKILHMKF</sequence>
<dbReference type="EMBL" id="JYDL01000011">
    <property type="protein sequence ID" value="KRX25544.1"/>
    <property type="molecule type" value="Genomic_DNA"/>
</dbReference>
<keyword evidence="2" id="KW-1185">Reference proteome</keyword>
<reference evidence="1 2" key="1">
    <citation type="submission" date="2015-01" db="EMBL/GenBank/DDBJ databases">
        <title>Evolution of Trichinella species and genotypes.</title>
        <authorList>
            <person name="Korhonen P.K."/>
            <person name="Edoardo P."/>
            <person name="Giuseppe L.R."/>
            <person name="Gasser R.B."/>
        </authorList>
    </citation>
    <scope>NUCLEOTIDE SEQUENCE [LARGE SCALE GENOMIC DNA]</scope>
    <source>
        <strain evidence="1">ISS37</strain>
    </source>
</reference>
<protein>
    <submittedName>
        <fullName evidence="1">Uncharacterized protein</fullName>
    </submittedName>
</protein>
<proteinExistence type="predicted"/>
<accession>A0A0V0SFP1</accession>
<organism evidence="1 2">
    <name type="scientific">Trichinella nelsoni</name>
    <dbReference type="NCBI Taxonomy" id="6336"/>
    <lineage>
        <taxon>Eukaryota</taxon>
        <taxon>Metazoa</taxon>
        <taxon>Ecdysozoa</taxon>
        <taxon>Nematoda</taxon>
        <taxon>Enoplea</taxon>
        <taxon>Dorylaimia</taxon>
        <taxon>Trichinellida</taxon>
        <taxon>Trichinellidae</taxon>
        <taxon>Trichinella</taxon>
    </lineage>
</organism>
<dbReference type="AlphaFoldDB" id="A0A0V0SFP1"/>
<evidence type="ECO:0000313" key="2">
    <source>
        <dbReference type="Proteomes" id="UP000054630"/>
    </source>
</evidence>